<evidence type="ECO:0000256" key="1">
    <source>
        <dbReference type="ARBA" id="ARBA00001561"/>
    </source>
</evidence>
<keyword evidence="7" id="KW-1185">Reference proteome</keyword>
<keyword evidence="3" id="KW-0378">Hydrolase</keyword>
<dbReference type="Gene3D" id="3.40.80.10">
    <property type="entry name" value="Peptidoglycan recognition protein-like"/>
    <property type="match status" value="1"/>
</dbReference>
<reference evidence="6 7" key="1">
    <citation type="journal article" date="2020" name="Microb. Ecol.">
        <title>Ecogenomics of the Marine Benthic Filamentous Cyanobacterium Adonisia.</title>
        <authorList>
            <person name="Walter J.M."/>
            <person name="Coutinho F.H."/>
            <person name="Leomil L."/>
            <person name="Hargreaves P.I."/>
            <person name="Campeao M.E."/>
            <person name="Vieira V.V."/>
            <person name="Silva B.S."/>
            <person name="Fistarol G.O."/>
            <person name="Salomon P.S."/>
            <person name="Sawabe T."/>
            <person name="Mino S."/>
            <person name="Hosokawa M."/>
            <person name="Miyashita H."/>
            <person name="Maruyama F."/>
            <person name="van Verk M.C."/>
            <person name="Dutilh B.E."/>
            <person name="Thompson C.C."/>
            <person name="Thompson F.L."/>
        </authorList>
    </citation>
    <scope>NUCLEOTIDE SEQUENCE [LARGE SCALE GENOMIC DNA]</scope>
    <source>
        <strain evidence="6 7">CCMR0081</strain>
    </source>
</reference>
<dbReference type="InterPro" id="IPR051206">
    <property type="entry name" value="NAMLAA_amidase_2"/>
</dbReference>
<dbReference type="Pfam" id="PF08239">
    <property type="entry name" value="SH3_3"/>
    <property type="match status" value="1"/>
</dbReference>
<dbReference type="GO" id="GO:0008745">
    <property type="term" value="F:N-acetylmuramoyl-L-alanine amidase activity"/>
    <property type="evidence" value="ECO:0007669"/>
    <property type="project" value="UniProtKB-EC"/>
</dbReference>
<protein>
    <recommendedName>
        <fullName evidence="2">N-acetylmuramoyl-L-alanine amidase</fullName>
        <ecNumber evidence="2">3.5.1.28</ecNumber>
    </recommendedName>
</protein>
<evidence type="ECO:0000256" key="4">
    <source>
        <dbReference type="ARBA" id="ARBA00023316"/>
    </source>
</evidence>
<sequence length="273" mass="30829">MQIINHLLYHDDGTPYPFEESPNSGGTLRHEYLVMHFTAGRTAKSAVRWLTQAQAKASAHLVIGRDGSITQLVPFNVKAWHAGRSSWEGRTGLNKYSIGIELVNAGRLKRQGGEWKSWFNQVYDDVDVLEATHKHESSSSGWHVYTEEQLEAAMDVASLLVDEYGLQDVIGHDDIAPQRKNDPGPAFPMDSFRARVMGREDLEEFYETTGRLNIRTGPGTQYEKLPESPLPAHTPVDILDTSNNWKLVTVLETINDNMDIEGWVHGRYLQRQS</sequence>
<dbReference type="InterPro" id="IPR036505">
    <property type="entry name" value="Amidase/PGRP_sf"/>
</dbReference>
<gene>
    <name evidence="6" type="ORF">DXZ20_24850</name>
</gene>
<evidence type="ECO:0000313" key="7">
    <source>
        <dbReference type="Proteomes" id="UP000481033"/>
    </source>
</evidence>
<organism evidence="6 7">
    <name type="scientific">Adonisia turfae CCMR0081</name>
    <dbReference type="NCBI Taxonomy" id="2292702"/>
    <lineage>
        <taxon>Bacteria</taxon>
        <taxon>Bacillati</taxon>
        <taxon>Cyanobacteriota</taxon>
        <taxon>Adonisia</taxon>
        <taxon>Adonisia turfae</taxon>
    </lineage>
</organism>
<dbReference type="InterPro" id="IPR002502">
    <property type="entry name" value="Amidase_domain"/>
</dbReference>
<evidence type="ECO:0000259" key="5">
    <source>
        <dbReference type="SMART" id="SM00644"/>
    </source>
</evidence>
<comment type="caution">
    <text evidence="6">The sequence shown here is derived from an EMBL/GenBank/DDBJ whole genome shotgun (WGS) entry which is preliminary data.</text>
</comment>
<evidence type="ECO:0000256" key="2">
    <source>
        <dbReference type="ARBA" id="ARBA00011901"/>
    </source>
</evidence>
<dbReference type="SUPFAM" id="SSF55846">
    <property type="entry name" value="N-acetylmuramoyl-L-alanine amidase-like"/>
    <property type="match status" value="1"/>
</dbReference>
<dbReference type="PANTHER" id="PTHR30417:SF1">
    <property type="entry name" value="N-ACETYLMURAMOYL-L-ALANINE AMIDASE AMID"/>
    <property type="match status" value="1"/>
</dbReference>
<evidence type="ECO:0000313" key="6">
    <source>
        <dbReference type="EMBL" id="NEZ58809.1"/>
    </source>
</evidence>
<proteinExistence type="predicted"/>
<dbReference type="EC" id="3.5.1.28" evidence="2"/>
<dbReference type="GO" id="GO:0009253">
    <property type="term" value="P:peptidoglycan catabolic process"/>
    <property type="evidence" value="ECO:0007669"/>
    <property type="project" value="InterPro"/>
</dbReference>
<keyword evidence="4" id="KW-0961">Cell wall biogenesis/degradation</keyword>
<dbReference type="AlphaFoldDB" id="A0A6M0RRR8"/>
<evidence type="ECO:0000256" key="3">
    <source>
        <dbReference type="ARBA" id="ARBA00022801"/>
    </source>
</evidence>
<dbReference type="EMBL" id="QXHD01000004">
    <property type="protein sequence ID" value="NEZ58809.1"/>
    <property type="molecule type" value="Genomic_DNA"/>
</dbReference>
<feature type="domain" description="N-acetylmuramoyl-L-alanine amidase" evidence="5">
    <location>
        <begin position="21"/>
        <end position="184"/>
    </location>
</feature>
<dbReference type="Pfam" id="PF01510">
    <property type="entry name" value="Amidase_2"/>
    <property type="match status" value="1"/>
</dbReference>
<dbReference type="SMART" id="SM00644">
    <property type="entry name" value="Ami_2"/>
    <property type="match status" value="1"/>
</dbReference>
<dbReference type="CDD" id="cd06583">
    <property type="entry name" value="PGRP"/>
    <property type="match status" value="1"/>
</dbReference>
<name>A0A6M0RRR8_9CYAN</name>
<dbReference type="PANTHER" id="PTHR30417">
    <property type="entry name" value="N-ACETYLMURAMOYL-L-ALANINE AMIDASE AMID"/>
    <property type="match status" value="1"/>
</dbReference>
<dbReference type="Gene3D" id="2.30.30.40">
    <property type="entry name" value="SH3 Domains"/>
    <property type="match status" value="1"/>
</dbReference>
<dbReference type="InterPro" id="IPR003646">
    <property type="entry name" value="SH3-like_bac-type"/>
</dbReference>
<dbReference type="GO" id="GO:0009254">
    <property type="term" value="P:peptidoglycan turnover"/>
    <property type="evidence" value="ECO:0007669"/>
    <property type="project" value="TreeGrafter"/>
</dbReference>
<dbReference type="Proteomes" id="UP000481033">
    <property type="component" value="Unassembled WGS sequence"/>
</dbReference>
<accession>A0A6M0RRR8</accession>
<comment type="catalytic activity">
    <reaction evidence="1">
        <text>Hydrolyzes the link between N-acetylmuramoyl residues and L-amino acid residues in certain cell-wall glycopeptides.</text>
        <dbReference type="EC" id="3.5.1.28"/>
    </reaction>
</comment>
<dbReference type="GO" id="GO:0071555">
    <property type="term" value="P:cell wall organization"/>
    <property type="evidence" value="ECO:0007669"/>
    <property type="project" value="UniProtKB-KW"/>
</dbReference>
<dbReference type="RefSeq" id="WP_163701697.1">
    <property type="nucleotide sequence ID" value="NZ_QXHD01000004.1"/>
</dbReference>